<dbReference type="RefSeq" id="WP_221873276.1">
    <property type="nucleotide sequence ID" value="NZ_JACWFH010000009.1"/>
</dbReference>
<comment type="caution">
    <text evidence="1">The sequence shown here is derived from an EMBL/GenBank/DDBJ whole genome shotgun (WGS) entry which is preliminary data.</text>
</comment>
<dbReference type="EMBL" id="JACWFH010000009">
    <property type="protein sequence ID" value="MBY0097062.1"/>
    <property type="molecule type" value="Genomic_DNA"/>
</dbReference>
<dbReference type="InterPro" id="IPR018680">
    <property type="entry name" value="DUF2164"/>
</dbReference>
<evidence type="ECO:0000313" key="2">
    <source>
        <dbReference type="Proteomes" id="UP000769780"/>
    </source>
</evidence>
<organism evidence="1 2">
    <name type="scientific">Mesobacillus maritimus</name>
    <dbReference type="NCBI Taxonomy" id="1643336"/>
    <lineage>
        <taxon>Bacteria</taxon>
        <taxon>Bacillati</taxon>
        <taxon>Bacillota</taxon>
        <taxon>Bacilli</taxon>
        <taxon>Bacillales</taxon>
        <taxon>Bacillaceae</taxon>
        <taxon>Mesobacillus</taxon>
    </lineage>
</organism>
<dbReference type="Proteomes" id="UP000769780">
    <property type="component" value="Unassembled WGS sequence"/>
</dbReference>
<sequence length="77" mass="8924">MSAKMFELPKSTKEEMAAAIQTYFMEERGEELGDLAAVLMLDFITEKLGPTFYNLGVQDSYRFMSQKLEDLFEIEKK</sequence>
<protein>
    <submittedName>
        <fullName evidence="1">DUF2164 domain-containing protein</fullName>
    </submittedName>
</protein>
<keyword evidence="2" id="KW-1185">Reference proteome</keyword>
<evidence type="ECO:0000313" key="1">
    <source>
        <dbReference type="EMBL" id="MBY0097062.1"/>
    </source>
</evidence>
<dbReference type="Pfam" id="PF09932">
    <property type="entry name" value="DUF2164"/>
    <property type="match status" value="1"/>
</dbReference>
<reference evidence="1 2" key="1">
    <citation type="submission" date="2020-07" db="EMBL/GenBank/DDBJ databases">
        <title>Fungal Genomes of the International Space Station.</title>
        <authorList>
            <person name="Seuylemezian A."/>
            <person name="Singh N.K."/>
            <person name="Wood J."/>
            <person name="Venkateswaran K."/>
        </authorList>
    </citation>
    <scope>NUCLEOTIDE SEQUENCE [LARGE SCALE GENOMIC DNA]</scope>
    <source>
        <strain evidence="1 2">PL-B2</strain>
    </source>
</reference>
<name>A0ABS7K476_9BACI</name>
<accession>A0ABS7K476</accession>
<gene>
    <name evidence="1" type="ORF">H0185_09595</name>
</gene>
<proteinExistence type="predicted"/>